<gene>
    <name evidence="2" type="ORF">SAMN02745716_1577</name>
</gene>
<sequence length="344" mass="38621">MEEGSETTTATYGSAEGWAEAARAGIHRLSIPTPFAVGRVNILLIEDEPLTLVDTGPNSGTSLTELERQLQALGRRVEEIELVLVTHQHIDHTGLVRIVAERSGAQVAAHERAAPFIENYRAEAQAEEEFACRMMLRYGIPVDVATALQAVSRSFRGWGASGPVHRRLRDGDTIELRERRLEVHHRPGHSPSDTLFVDNARRIAIVGDHLLAHISSNPLLTRHPDDPDRRDRVLLRYLDSLRRTRAMDLDLCLPGHGEPIVDHRALIDERFALHRRRAEKIYRLIAERPRSAYEIAQELWGNVAVTQAYLTLSEVLGHVDMLLVDGRVRERENDGVVVFEAVDG</sequence>
<dbReference type="PANTHER" id="PTHR23131:SF4">
    <property type="entry name" value="METALLO-BETA-LACTAMASE SUPERFAMILY POTEIN"/>
    <property type="match status" value="1"/>
</dbReference>
<evidence type="ECO:0000313" key="2">
    <source>
        <dbReference type="EMBL" id="SEH14258.1"/>
    </source>
</evidence>
<reference evidence="3" key="1">
    <citation type="submission" date="2016-10" db="EMBL/GenBank/DDBJ databases">
        <authorList>
            <person name="Varghese N."/>
            <person name="Submissions S."/>
        </authorList>
    </citation>
    <scope>NUCLEOTIDE SEQUENCE [LARGE SCALE GENOMIC DNA]</scope>
    <source>
        <strain evidence="3">ATCC 35263</strain>
    </source>
</reference>
<dbReference type="Proteomes" id="UP000222056">
    <property type="component" value="Unassembled WGS sequence"/>
</dbReference>
<dbReference type="EMBL" id="FNWJ01000002">
    <property type="protein sequence ID" value="SEH14258.1"/>
    <property type="molecule type" value="Genomic_DNA"/>
</dbReference>
<dbReference type="InterPro" id="IPR050662">
    <property type="entry name" value="Sec-metab_biosynth-thioest"/>
</dbReference>
<dbReference type="OrthoDB" id="2971563at2"/>
<proteinExistence type="predicted"/>
<dbReference type="PANTHER" id="PTHR23131">
    <property type="entry name" value="ENDORIBONUCLEASE LACTB2"/>
    <property type="match status" value="1"/>
</dbReference>
<keyword evidence="3" id="KW-1185">Reference proteome</keyword>
<evidence type="ECO:0000313" key="3">
    <source>
        <dbReference type="Proteomes" id="UP000222056"/>
    </source>
</evidence>
<dbReference type="Pfam" id="PF00753">
    <property type="entry name" value="Lactamase_B"/>
    <property type="match status" value="1"/>
</dbReference>
<dbReference type="Gene3D" id="3.60.15.10">
    <property type="entry name" value="Ribonuclease Z/Hydroxyacylglutathione hydrolase-like"/>
    <property type="match status" value="1"/>
</dbReference>
<accession>A0A1H6FVS7</accession>
<dbReference type="AlphaFoldDB" id="A0A1H6FVS7"/>
<feature type="domain" description="Metallo-beta-lactamase" evidence="1">
    <location>
        <begin position="39"/>
        <end position="256"/>
    </location>
</feature>
<evidence type="ECO:0000259" key="1">
    <source>
        <dbReference type="SMART" id="SM00849"/>
    </source>
</evidence>
<dbReference type="STRING" id="29539.SAMN02745716_1577"/>
<dbReference type="RefSeq" id="WP_093117926.1">
    <property type="nucleotide sequence ID" value="NZ_FNWJ01000002.1"/>
</dbReference>
<organism evidence="2 3">
    <name type="scientific">Thermoleophilum album</name>
    <dbReference type="NCBI Taxonomy" id="29539"/>
    <lineage>
        <taxon>Bacteria</taxon>
        <taxon>Bacillati</taxon>
        <taxon>Actinomycetota</taxon>
        <taxon>Thermoleophilia</taxon>
        <taxon>Thermoleophilales</taxon>
        <taxon>Thermoleophilaceae</taxon>
        <taxon>Thermoleophilum</taxon>
    </lineage>
</organism>
<dbReference type="InterPro" id="IPR001279">
    <property type="entry name" value="Metallo-B-lactamas"/>
</dbReference>
<dbReference type="SUPFAM" id="SSF56281">
    <property type="entry name" value="Metallo-hydrolase/oxidoreductase"/>
    <property type="match status" value="1"/>
</dbReference>
<protein>
    <submittedName>
        <fullName evidence="2">Glyoxylase, beta-lactamase superfamily II</fullName>
    </submittedName>
</protein>
<name>A0A1H6FVS7_THEAL</name>
<dbReference type="SMART" id="SM00849">
    <property type="entry name" value="Lactamase_B"/>
    <property type="match status" value="1"/>
</dbReference>
<dbReference type="InterPro" id="IPR036866">
    <property type="entry name" value="RibonucZ/Hydroxyglut_hydro"/>
</dbReference>